<evidence type="ECO:0000259" key="5">
    <source>
        <dbReference type="Pfam" id="PF17851"/>
    </source>
</evidence>
<keyword evidence="2 4" id="KW-0378">Hydrolase</keyword>
<evidence type="ECO:0000313" key="7">
    <source>
        <dbReference type="Proteomes" id="UP001526147"/>
    </source>
</evidence>
<comment type="caution">
    <text evidence="6">The sequence shown here is derived from an EMBL/GenBank/DDBJ whole genome shotgun (WGS) entry which is preliminary data.</text>
</comment>
<comment type="similarity">
    <text evidence="1 4">Belongs to the glycosyl hydrolase 43 family.</text>
</comment>
<gene>
    <name evidence="6" type="ORF">OIH86_23630</name>
</gene>
<dbReference type="PANTHER" id="PTHR42812">
    <property type="entry name" value="BETA-XYLOSIDASE"/>
    <property type="match status" value="1"/>
</dbReference>
<evidence type="ECO:0000256" key="3">
    <source>
        <dbReference type="ARBA" id="ARBA00023295"/>
    </source>
</evidence>
<dbReference type="SUPFAM" id="SSF75005">
    <property type="entry name" value="Arabinanase/levansucrase/invertase"/>
    <property type="match status" value="1"/>
</dbReference>
<dbReference type="GO" id="GO:0016787">
    <property type="term" value="F:hydrolase activity"/>
    <property type="evidence" value="ECO:0007669"/>
    <property type="project" value="UniProtKB-KW"/>
</dbReference>
<sequence>MCKENHSNVKIPTQQEERIFKNPIIWTDIPDPDVIRVNDVYYMTSTTMYYNPGVPIMKSYDLLNWEIVNYVYDILADNEEQTLSSGRNEYGKGSWASSIRYHHNTFYVTFGSLATGKTYIYQTNDIEKGHWTSSVLDEYYHDMSLLFDDDGHVYMVYGNHDIKVIELTADATAIKEGGLNKVIIPQASLVASPKEEVGLPAEGAHIQKINGMYYVFTITWPKNRNRTQLVHRSEKIDGEYAGRVAFNHKGIAQGGIIDTINGEWYGLLFQDSGALGRIPYLIPITWENQWPIFGEQDSSLKKEMSPDGRVSGKQYVVDSDEFDLTTSSSKGFSDGACHKLLKVAWQWNHNPDHRLWSLTDRPGFLRLTTGNTCKNIEEARNTLTQRTMGPECSAKVALEITNMKDGDFAGFAAFQKDYGFVGVRKSGDTCFIVMVNNSLGDGNEIESFPVNQDRVYFKIYVDYRDQVDKAYFYYSLDEEKWNPIGNILQMKYKLDHFVGYRFALFNYATKIPGGFVDFDYFRLDE</sequence>
<evidence type="ECO:0000256" key="2">
    <source>
        <dbReference type="ARBA" id="ARBA00022801"/>
    </source>
</evidence>
<accession>A0ABT3DNK9</accession>
<dbReference type="Gene3D" id="2.60.120.200">
    <property type="match status" value="1"/>
</dbReference>
<evidence type="ECO:0000256" key="1">
    <source>
        <dbReference type="ARBA" id="ARBA00009865"/>
    </source>
</evidence>
<evidence type="ECO:0000256" key="4">
    <source>
        <dbReference type="RuleBase" id="RU361187"/>
    </source>
</evidence>
<organism evidence="6 7">
    <name type="scientific">Metabacillus halosaccharovorans</name>
    <dbReference type="NCBI Taxonomy" id="930124"/>
    <lineage>
        <taxon>Bacteria</taxon>
        <taxon>Bacillati</taxon>
        <taxon>Bacillota</taxon>
        <taxon>Bacilli</taxon>
        <taxon>Bacillales</taxon>
        <taxon>Bacillaceae</taxon>
        <taxon>Metabacillus</taxon>
    </lineage>
</organism>
<dbReference type="InterPro" id="IPR023296">
    <property type="entry name" value="Glyco_hydro_beta-prop_sf"/>
</dbReference>
<protein>
    <submittedName>
        <fullName evidence="6">Glycoside hydrolase 43 family protein</fullName>
    </submittedName>
</protein>
<dbReference type="InterPro" id="IPR041542">
    <property type="entry name" value="GH43_C2"/>
</dbReference>
<keyword evidence="3 4" id="KW-0326">Glycosidase</keyword>
<dbReference type="Proteomes" id="UP001526147">
    <property type="component" value="Unassembled WGS sequence"/>
</dbReference>
<dbReference type="Gene3D" id="2.115.10.20">
    <property type="entry name" value="Glycosyl hydrolase domain, family 43"/>
    <property type="match status" value="1"/>
</dbReference>
<dbReference type="PANTHER" id="PTHR42812:SF15">
    <property type="entry name" value="HYDROLASE, PUTATIVE (AFU_ORTHOLOGUE AFUA_2G00930)-RELATED"/>
    <property type="match status" value="1"/>
</dbReference>
<dbReference type="SUPFAM" id="SSF49899">
    <property type="entry name" value="Concanavalin A-like lectins/glucanases"/>
    <property type="match status" value="1"/>
</dbReference>
<dbReference type="InterPro" id="IPR051795">
    <property type="entry name" value="Glycosyl_Hydrlase_43"/>
</dbReference>
<proteinExistence type="inferred from homology"/>
<dbReference type="EMBL" id="JAOYEY010000051">
    <property type="protein sequence ID" value="MCV9888648.1"/>
    <property type="molecule type" value="Genomic_DNA"/>
</dbReference>
<reference evidence="6 7" key="1">
    <citation type="submission" date="2022-10" db="EMBL/GenBank/DDBJ databases">
        <title>Draft genome assembly of moderately radiation resistant bacterium Metabacillus halosaccharovorans.</title>
        <authorList>
            <person name="Pal S."/>
            <person name="Gopinathan A."/>
        </authorList>
    </citation>
    <scope>NUCLEOTIDE SEQUENCE [LARGE SCALE GENOMIC DNA]</scope>
    <source>
        <strain evidence="6 7">VITHBRA001</strain>
    </source>
</reference>
<name>A0ABT3DNK9_9BACI</name>
<dbReference type="InterPro" id="IPR006710">
    <property type="entry name" value="Glyco_hydro_43"/>
</dbReference>
<dbReference type="Pfam" id="PF04616">
    <property type="entry name" value="Glyco_hydro_43"/>
    <property type="match status" value="1"/>
</dbReference>
<dbReference type="CDD" id="cd09001">
    <property type="entry name" value="GH43_FsAxh1-like"/>
    <property type="match status" value="1"/>
</dbReference>
<feature type="domain" description="Beta-xylosidase C-terminal Concanavalin A-like" evidence="5">
    <location>
        <begin position="341"/>
        <end position="522"/>
    </location>
</feature>
<evidence type="ECO:0000313" key="6">
    <source>
        <dbReference type="EMBL" id="MCV9888648.1"/>
    </source>
</evidence>
<dbReference type="RefSeq" id="WP_264144698.1">
    <property type="nucleotide sequence ID" value="NZ_JAOYEY010000051.1"/>
</dbReference>
<dbReference type="InterPro" id="IPR013320">
    <property type="entry name" value="ConA-like_dom_sf"/>
</dbReference>
<dbReference type="Pfam" id="PF17851">
    <property type="entry name" value="GH43_C2"/>
    <property type="match status" value="1"/>
</dbReference>
<keyword evidence="7" id="KW-1185">Reference proteome</keyword>